<dbReference type="InterPro" id="IPR024992">
    <property type="entry name" value="DUF3891"/>
</dbReference>
<reference evidence="1 2" key="1">
    <citation type="submission" date="2016-10" db="EMBL/GenBank/DDBJ databases">
        <authorList>
            <person name="Varghese N."/>
            <person name="Submissions S."/>
        </authorList>
    </citation>
    <scope>NUCLEOTIDE SEQUENCE [LARGE SCALE GENOMIC DNA]</scope>
    <source>
        <strain evidence="1 2">DSM 20748</strain>
    </source>
</reference>
<gene>
    <name evidence="1" type="ORF">SAMN04488081_2646</name>
</gene>
<comment type="caution">
    <text evidence="1">The sequence shown here is derived from an EMBL/GenBank/DDBJ whole genome shotgun (WGS) entry which is preliminary data.</text>
</comment>
<proteinExistence type="predicted"/>
<evidence type="ECO:0008006" key="3">
    <source>
        <dbReference type="Google" id="ProtNLM"/>
    </source>
</evidence>
<name>A0A1H3J284_9BACI</name>
<evidence type="ECO:0000313" key="2">
    <source>
        <dbReference type="Proteomes" id="UP000198647"/>
    </source>
</evidence>
<dbReference type="Pfam" id="PF13030">
    <property type="entry name" value="DUF3891"/>
    <property type="match status" value="1"/>
</dbReference>
<dbReference type="Proteomes" id="UP000198647">
    <property type="component" value="Unassembled WGS sequence"/>
</dbReference>
<keyword evidence="2" id="KW-1185">Reference proteome</keyword>
<sequence length="252" mass="29712">MIVREYKEGFVMIRQHDHALISGEMARQWKNDFLLTSRIRSEADWAVEVHDRAWLPLDEKPLWNGEKGRPFTFVDYPLEEKLAAYRSGIEKTAEQSPYAGVLTSMHYQSFFENDRDDSRTAEFYEEQKDVQEKLLSKMKVEVPAELRHLHFERLQFCDNLSLYICMNEPGASKENEVPWFRDGFPQKFDIAPGGIYPEWKNEATVLLTPFPFAEEWTVSVPYRFVTKERIDEAGLETAYHEAEEKNYFVTFD</sequence>
<accession>A0A1H3J284</accession>
<protein>
    <recommendedName>
        <fullName evidence="3">DUF3891 family protein</fullName>
    </recommendedName>
</protein>
<evidence type="ECO:0000313" key="1">
    <source>
        <dbReference type="EMBL" id="SDY33284.1"/>
    </source>
</evidence>
<dbReference type="EMBL" id="FNOS01000010">
    <property type="protein sequence ID" value="SDY33284.1"/>
    <property type="molecule type" value="Genomic_DNA"/>
</dbReference>
<organism evidence="1 2">
    <name type="scientific">Salimicrobium album</name>
    <dbReference type="NCBI Taxonomy" id="50717"/>
    <lineage>
        <taxon>Bacteria</taxon>
        <taxon>Bacillati</taxon>
        <taxon>Bacillota</taxon>
        <taxon>Bacilli</taxon>
        <taxon>Bacillales</taxon>
        <taxon>Bacillaceae</taxon>
        <taxon>Salimicrobium</taxon>
    </lineage>
</organism>